<evidence type="ECO:0000313" key="5">
    <source>
        <dbReference type="EMBL" id="KAK3084299.1"/>
    </source>
</evidence>
<keyword evidence="1" id="KW-0489">Methyltransferase</keyword>
<keyword evidence="2" id="KW-0808">Transferase</keyword>
<dbReference type="PANTHER" id="PTHR10509">
    <property type="entry name" value="O-METHYLTRANSFERASE-RELATED"/>
    <property type="match status" value="1"/>
</dbReference>
<evidence type="ECO:0000256" key="3">
    <source>
        <dbReference type="ARBA" id="ARBA00022691"/>
    </source>
</evidence>
<dbReference type="GO" id="GO:0008171">
    <property type="term" value="F:O-methyltransferase activity"/>
    <property type="evidence" value="ECO:0007669"/>
    <property type="project" value="InterPro"/>
</dbReference>
<dbReference type="Gene3D" id="3.40.50.150">
    <property type="entry name" value="Vaccinia Virus protein VP39"/>
    <property type="match status" value="1"/>
</dbReference>
<evidence type="ECO:0000256" key="2">
    <source>
        <dbReference type="ARBA" id="ARBA00022679"/>
    </source>
</evidence>
<dbReference type="GO" id="GO:0032259">
    <property type="term" value="P:methylation"/>
    <property type="evidence" value="ECO:0007669"/>
    <property type="project" value="UniProtKB-KW"/>
</dbReference>
<evidence type="ECO:0008006" key="7">
    <source>
        <dbReference type="Google" id="ProtNLM"/>
    </source>
</evidence>
<dbReference type="Pfam" id="PF01596">
    <property type="entry name" value="Methyltransf_3"/>
    <property type="match status" value="1"/>
</dbReference>
<evidence type="ECO:0000313" key="6">
    <source>
        <dbReference type="Proteomes" id="UP001186944"/>
    </source>
</evidence>
<dbReference type="PROSITE" id="PS51682">
    <property type="entry name" value="SAM_OMT_I"/>
    <property type="match status" value="1"/>
</dbReference>
<dbReference type="InterPro" id="IPR050362">
    <property type="entry name" value="Cation-dep_OMT"/>
</dbReference>
<dbReference type="EMBL" id="VSWD01000013">
    <property type="protein sequence ID" value="KAK3084299.1"/>
    <property type="molecule type" value="Genomic_DNA"/>
</dbReference>
<evidence type="ECO:0000256" key="4">
    <source>
        <dbReference type="ARBA" id="ARBA00023453"/>
    </source>
</evidence>
<proteinExistence type="inferred from homology"/>
<dbReference type="GO" id="GO:0008757">
    <property type="term" value="F:S-adenosylmethionine-dependent methyltransferase activity"/>
    <property type="evidence" value="ECO:0007669"/>
    <property type="project" value="TreeGrafter"/>
</dbReference>
<comment type="similarity">
    <text evidence="4">Belongs to the class I-like SAM-binding methyltransferase superfamily. Cation-dependent O-methyltransferase family.</text>
</comment>
<sequence length="276" mass="30758">MSTAKQPRRGPLGRHLARAAELAEKEGVSQELKDEINRIAELDQARDEYCESITTSASKELENLIEETIKHPWDKAHDEGKTTWRIRPGMMSGNLEVQFLKSLISIVKPKRVLELGLFTGCAALAIAEALPADGVVYSCELQPYVIDVARGLIDKSPHGKKVNILKGPAADGMKTLGEKKEKFDVVFIDADKQNYENYYNLIFELDLLSPGGTIIVDNALMGGYPYSHENPNKSEVGPAIEKFNNMVKSKTDIHRVLLPIRDGVMLIRRKEDVTQS</sequence>
<keyword evidence="6" id="KW-1185">Reference proteome</keyword>
<keyword evidence="3" id="KW-0949">S-adenosyl-L-methionine</keyword>
<evidence type="ECO:0000256" key="1">
    <source>
        <dbReference type="ARBA" id="ARBA00022603"/>
    </source>
</evidence>
<reference evidence="5" key="1">
    <citation type="submission" date="2019-08" db="EMBL/GenBank/DDBJ databases">
        <title>The improved chromosome-level genome for the pearl oyster Pinctada fucata martensii using PacBio sequencing and Hi-C.</title>
        <authorList>
            <person name="Zheng Z."/>
        </authorList>
    </citation>
    <scope>NUCLEOTIDE SEQUENCE</scope>
    <source>
        <strain evidence="5">ZZ-2019</strain>
        <tissue evidence="5">Adductor muscle</tissue>
    </source>
</reference>
<protein>
    <recommendedName>
        <fullName evidence="7">Caffeoyl-CoA O-methyltransferase</fullName>
    </recommendedName>
</protein>
<comment type="caution">
    <text evidence="5">The sequence shown here is derived from an EMBL/GenBank/DDBJ whole genome shotgun (WGS) entry which is preliminary data.</text>
</comment>
<dbReference type="Proteomes" id="UP001186944">
    <property type="component" value="Unassembled WGS sequence"/>
</dbReference>
<dbReference type="SUPFAM" id="SSF53335">
    <property type="entry name" value="S-adenosyl-L-methionine-dependent methyltransferases"/>
    <property type="match status" value="1"/>
</dbReference>
<dbReference type="InterPro" id="IPR002935">
    <property type="entry name" value="SAM_O-MeTrfase"/>
</dbReference>
<accession>A0AA88XFA6</accession>
<dbReference type="InterPro" id="IPR029063">
    <property type="entry name" value="SAM-dependent_MTases_sf"/>
</dbReference>
<organism evidence="5 6">
    <name type="scientific">Pinctada imbricata</name>
    <name type="common">Atlantic pearl-oyster</name>
    <name type="synonym">Pinctada martensii</name>
    <dbReference type="NCBI Taxonomy" id="66713"/>
    <lineage>
        <taxon>Eukaryota</taxon>
        <taxon>Metazoa</taxon>
        <taxon>Spiralia</taxon>
        <taxon>Lophotrochozoa</taxon>
        <taxon>Mollusca</taxon>
        <taxon>Bivalvia</taxon>
        <taxon>Autobranchia</taxon>
        <taxon>Pteriomorphia</taxon>
        <taxon>Pterioida</taxon>
        <taxon>Pterioidea</taxon>
        <taxon>Pteriidae</taxon>
        <taxon>Pinctada</taxon>
    </lineage>
</organism>
<gene>
    <name evidence="5" type="ORF">FSP39_011259</name>
</gene>
<dbReference type="AlphaFoldDB" id="A0AA88XFA6"/>
<dbReference type="CDD" id="cd02440">
    <property type="entry name" value="AdoMet_MTases"/>
    <property type="match status" value="1"/>
</dbReference>
<dbReference type="PANTHER" id="PTHR10509:SF14">
    <property type="entry name" value="CAFFEOYL-COA O-METHYLTRANSFERASE 3-RELATED"/>
    <property type="match status" value="1"/>
</dbReference>
<name>A0AA88XFA6_PINIB</name>